<evidence type="ECO:0000313" key="2">
    <source>
        <dbReference type="Proteomes" id="UP000542811"/>
    </source>
</evidence>
<dbReference type="Proteomes" id="UP000542811">
    <property type="component" value="Unassembled WGS sequence"/>
</dbReference>
<comment type="caution">
    <text evidence="1">The sequence shown here is derived from an EMBL/GenBank/DDBJ whole genome shotgun (WGS) entry which is preliminary data.</text>
</comment>
<accession>A0ABR6G605</accession>
<keyword evidence="2" id="KW-1185">Reference proteome</keyword>
<evidence type="ECO:0000313" key="1">
    <source>
        <dbReference type="EMBL" id="MBB3161683.1"/>
    </source>
</evidence>
<dbReference type="EMBL" id="JACHXX010000002">
    <property type="protein sequence ID" value="MBB3161683.1"/>
    <property type="molecule type" value="Genomic_DNA"/>
</dbReference>
<gene>
    <name evidence="1" type="ORF">FHS25_002132</name>
</gene>
<reference evidence="1 2" key="1">
    <citation type="submission" date="2020-08" db="EMBL/GenBank/DDBJ databases">
        <title>Genomic Encyclopedia of Type Strains, Phase III (KMG-III): the genomes of soil and plant-associated and newly described type strains.</title>
        <authorList>
            <person name="Whitman W."/>
        </authorList>
    </citation>
    <scope>NUCLEOTIDE SEQUENCE [LARGE SCALE GENOMIC DNA]</scope>
    <source>
        <strain evidence="1 2">CECT 8280</strain>
    </source>
</reference>
<protein>
    <submittedName>
        <fullName evidence="1">Uncharacterized protein</fullName>
    </submittedName>
</protein>
<sequence>MVSPRLRKRPAGDQRIKLETIHILDISAAIRRPRKMATLQKYIMKIFNCEAHRCAYVRSCRSHVSGFRSIGISTFLPECGGQAVSLLVNSSFSPEDLDVLRSALDAWCAERRIDIKSVDAQFAASAALDLYQAGYDSREKLLHALRDHRIA</sequence>
<proteinExistence type="predicted"/>
<organism evidence="1 2">
    <name type="scientific">Rhizobium laguerreae</name>
    <dbReference type="NCBI Taxonomy" id="1076926"/>
    <lineage>
        <taxon>Bacteria</taxon>
        <taxon>Pseudomonadati</taxon>
        <taxon>Pseudomonadota</taxon>
        <taxon>Alphaproteobacteria</taxon>
        <taxon>Hyphomicrobiales</taxon>
        <taxon>Rhizobiaceae</taxon>
        <taxon>Rhizobium/Agrobacterium group</taxon>
        <taxon>Rhizobium</taxon>
    </lineage>
</organism>
<name>A0ABR6G605_9HYPH</name>